<dbReference type="AlphaFoldDB" id="A0A7D5XQ45"/>
<feature type="transmembrane region" description="Helical" evidence="1">
    <location>
        <begin position="38"/>
        <end position="55"/>
    </location>
</feature>
<evidence type="ECO:0000313" key="3">
    <source>
        <dbReference type="Proteomes" id="UP000510821"/>
    </source>
</evidence>
<keyword evidence="1" id="KW-0812">Transmembrane</keyword>
<accession>A0A7D5XQ45</accession>
<feature type="transmembrane region" description="Helical" evidence="1">
    <location>
        <begin position="6"/>
        <end position="31"/>
    </location>
</feature>
<name>A0A7D5XQ45_FERL1</name>
<keyword evidence="1" id="KW-0472">Membrane</keyword>
<reference evidence="3" key="1">
    <citation type="submission" date="2020-07" db="EMBL/GenBank/DDBJ databases">
        <title>Metabolic diversity and evolutionary history of the archaeal phylum ###Micrarchaeota### uncovered from a freshwater lake metagenome.</title>
        <authorList>
            <person name="Kadnikov V.V."/>
            <person name="Savvichev A.S."/>
            <person name="Mardanov A.V."/>
            <person name="Beletsky A.V."/>
            <person name="Chupakov A.V."/>
            <person name="Kokryatskaya N.M."/>
            <person name="Pimenov N.V."/>
            <person name="Ravin N.V."/>
        </authorList>
    </citation>
    <scope>NUCLEOTIDE SEQUENCE [LARGE SCALE GENOMIC DNA]</scope>
</reference>
<proteinExistence type="predicted"/>
<evidence type="ECO:0000256" key="1">
    <source>
        <dbReference type="SAM" id="Phobius"/>
    </source>
</evidence>
<keyword evidence="1" id="KW-1133">Transmembrane helix</keyword>
<evidence type="ECO:0000313" key="2">
    <source>
        <dbReference type="EMBL" id="QLJ53167.1"/>
    </source>
</evidence>
<feature type="transmembrane region" description="Helical" evidence="1">
    <location>
        <begin position="67"/>
        <end position="86"/>
    </location>
</feature>
<protein>
    <submittedName>
        <fullName evidence="2">Uncharacterized protein</fullName>
    </submittedName>
</protein>
<dbReference type="KEGG" id="flt:Sv326_0992"/>
<organism evidence="2 3">
    <name type="scientific">Fermentimicrarchaeum limneticum</name>
    <dbReference type="NCBI Taxonomy" id="2795018"/>
    <lineage>
        <taxon>Archaea</taxon>
        <taxon>Candidatus Micrarchaeota</taxon>
        <taxon>Candidatus Fermentimicrarchaeales</taxon>
        <taxon>Candidatus Fermentimicrarchaeaceae</taxon>
        <taxon>Candidatus Fermentimicrarchaeum</taxon>
    </lineage>
</organism>
<gene>
    <name evidence="2" type="ORF">Sv326_0992</name>
</gene>
<dbReference type="Proteomes" id="UP000510821">
    <property type="component" value="Chromosome"/>
</dbReference>
<dbReference type="EMBL" id="CP058998">
    <property type="protein sequence ID" value="QLJ53167.1"/>
    <property type="molecule type" value="Genomic_DNA"/>
</dbReference>
<sequence>MSEYTAGFNLLVGISTVILALGMALISFLAYRKNRRRIIFFVSLAFVAYFARTLIKFTVAEPSMLTISLSNILDFLTLALIFSAVVRVRTA</sequence>